<proteinExistence type="inferred from homology"/>
<comment type="caution">
    <text evidence="3">The sequence shown here is derived from an EMBL/GenBank/DDBJ whole genome shotgun (WGS) entry which is preliminary data.</text>
</comment>
<dbReference type="GO" id="GO:0030163">
    <property type="term" value="P:protein catabolic process"/>
    <property type="evidence" value="ECO:0007669"/>
    <property type="project" value="InterPro"/>
</dbReference>
<dbReference type="SUPFAM" id="SSF54736">
    <property type="entry name" value="ClpS-like"/>
    <property type="match status" value="1"/>
</dbReference>
<dbReference type="InterPro" id="IPR014719">
    <property type="entry name" value="Ribosomal_bL12_C/ClpS-like"/>
</dbReference>
<dbReference type="FunFam" id="3.30.1390.10:FF:000002">
    <property type="entry name" value="ATP-dependent Clp protease adapter protein ClpS"/>
    <property type="match status" value="1"/>
</dbReference>
<dbReference type="GO" id="GO:0006508">
    <property type="term" value="P:proteolysis"/>
    <property type="evidence" value="ECO:0007669"/>
    <property type="project" value="UniProtKB-UniRule"/>
</dbReference>
<dbReference type="InterPro" id="IPR003769">
    <property type="entry name" value="ClpS_core"/>
</dbReference>
<feature type="domain" description="Adaptor protein ClpS core" evidence="2">
    <location>
        <begin position="19"/>
        <end position="98"/>
    </location>
</feature>
<dbReference type="EMBL" id="QJSX01000001">
    <property type="protein sequence ID" value="PYE56333.1"/>
    <property type="molecule type" value="Genomic_DNA"/>
</dbReference>
<evidence type="ECO:0000313" key="3">
    <source>
        <dbReference type="EMBL" id="PYE56333.1"/>
    </source>
</evidence>
<reference evidence="3 4" key="1">
    <citation type="submission" date="2018-06" db="EMBL/GenBank/DDBJ databases">
        <title>Genomic Encyclopedia of Type Strains, Phase IV (KMG-IV): sequencing the most valuable type-strain genomes for metagenomic binning, comparative biology and taxonomic classification.</title>
        <authorList>
            <person name="Goeker M."/>
        </authorList>
    </citation>
    <scope>NUCLEOTIDE SEQUENCE [LARGE SCALE GENOMIC DNA]</scope>
    <source>
        <strain evidence="3 4">DSM 18048</strain>
    </source>
</reference>
<dbReference type="NCBIfam" id="NF000672">
    <property type="entry name" value="PRK00033.1-5"/>
    <property type="match status" value="1"/>
</dbReference>
<dbReference type="PANTHER" id="PTHR33473:SF19">
    <property type="entry name" value="ATP-DEPENDENT CLP PROTEASE ADAPTER PROTEIN CLPS"/>
    <property type="match status" value="1"/>
</dbReference>
<name>A0A318SCJ5_9DEIO</name>
<dbReference type="GO" id="GO:0008233">
    <property type="term" value="F:peptidase activity"/>
    <property type="evidence" value="ECO:0007669"/>
    <property type="project" value="UniProtKB-KW"/>
</dbReference>
<keyword evidence="3" id="KW-0378">Hydrolase</keyword>
<dbReference type="AlphaFoldDB" id="A0A318SCJ5"/>
<accession>A0A318SCJ5</accession>
<evidence type="ECO:0000256" key="1">
    <source>
        <dbReference type="HAMAP-Rule" id="MF_00302"/>
    </source>
</evidence>
<comment type="subunit">
    <text evidence="1">Binds to the N-terminal domain of the chaperone ClpA.</text>
</comment>
<dbReference type="Proteomes" id="UP000248326">
    <property type="component" value="Unassembled WGS sequence"/>
</dbReference>
<keyword evidence="4" id="KW-1185">Reference proteome</keyword>
<sequence length="105" mass="12044">MTRRDADFHTQLQERTTTKRPPLYRVLLLNDDYTPMDFVVYVLMRYFKKSGADAERIMLAVHHEGRGVAGVYTKDVAETKVGQVTALAREEGYPLQVTVEPEPDE</sequence>
<evidence type="ECO:0000313" key="4">
    <source>
        <dbReference type="Proteomes" id="UP000248326"/>
    </source>
</evidence>
<dbReference type="Gene3D" id="3.30.1390.10">
    <property type="match status" value="1"/>
</dbReference>
<dbReference type="OrthoDB" id="9796121at2"/>
<dbReference type="HAMAP" id="MF_00302">
    <property type="entry name" value="ClpS"/>
    <property type="match status" value="1"/>
</dbReference>
<keyword evidence="3" id="KW-0645">Protease</keyword>
<dbReference type="PANTHER" id="PTHR33473">
    <property type="entry name" value="ATP-DEPENDENT CLP PROTEASE ADAPTER PROTEIN CLPS1, CHLOROPLASTIC"/>
    <property type="match status" value="1"/>
</dbReference>
<dbReference type="Pfam" id="PF02617">
    <property type="entry name" value="ClpS"/>
    <property type="match status" value="1"/>
</dbReference>
<comment type="function">
    <text evidence="1">Involved in the modulation of the specificity of the ClpAP-mediated ATP-dependent protein degradation.</text>
</comment>
<comment type="similarity">
    <text evidence="1">Belongs to the ClpS family.</text>
</comment>
<dbReference type="RefSeq" id="WP_110884837.1">
    <property type="nucleotide sequence ID" value="NZ_QJSX01000001.1"/>
</dbReference>
<organism evidence="3 4">
    <name type="scientific">Deinococcus yavapaiensis KR-236</name>
    <dbReference type="NCBI Taxonomy" id="694435"/>
    <lineage>
        <taxon>Bacteria</taxon>
        <taxon>Thermotogati</taxon>
        <taxon>Deinococcota</taxon>
        <taxon>Deinococci</taxon>
        <taxon>Deinococcales</taxon>
        <taxon>Deinococcaceae</taxon>
        <taxon>Deinococcus</taxon>
    </lineage>
</organism>
<protein>
    <recommendedName>
        <fullName evidence="1">ATP-dependent Clp protease adapter protein ClpS</fullName>
    </recommendedName>
</protein>
<gene>
    <name evidence="1" type="primary">clpS</name>
    <name evidence="3" type="ORF">DES52_101137</name>
</gene>
<evidence type="ECO:0000259" key="2">
    <source>
        <dbReference type="Pfam" id="PF02617"/>
    </source>
</evidence>
<dbReference type="InterPro" id="IPR022935">
    <property type="entry name" value="ClpS"/>
</dbReference>